<organism evidence="3 4">
    <name type="scientific">Phytophthora sojae (strain P6497)</name>
    <name type="common">Soybean stem and root rot agent</name>
    <name type="synonym">Phytophthora megasperma f. sp. glycines</name>
    <dbReference type="NCBI Taxonomy" id="1094619"/>
    <lineage>
        <taxon>Eukaryota</taxon>
        <taxon>Sar</taxon>
        <taxon>Stramenopiles</taxon>
        <taxon>Oomycota</taxon>
        <taxon>Peronosporomycetes</taxon>
        <taxon>Peronosporales</taxon>
        <taxon>Peronosporaceae</taxon>
        <taxon>Phytophthora</taxon>
    </lineage>
</organism>
<evidence type="ECO:0000256" key="1">
    <source>
        <dbReference type="SAM" id="MobiDB-lite"/>
    </source>
</evidence>
<evidence type="ECO:0000256" key="2">
    <source>
        <dbReference type="SAM" id="Phobius"/>
    </source>
</evidence>
<dbReference type="SMR" id="G4ZWR0"/>
<proteinExistence type="predicted"/>
<feature type="region of interest" description="Disordered" evidence="1">
    <location>
        <begin position="69"/>
        <end position="93"/>
    </location>
</feature>
<accession>G4ZWR0</accession>
<feature type="transmembrane region" description="Helical" evidence="2">
    <location>
        <begin position="181"/>
        <end position="199"/>
    </location>
</feature>
<keyword evidence="4" id="KW-1185">Reference proteome</keyword>
<dbReference type="Proteomes" id="UP000002640">
    <property type="component" value="Unassembled WGS sequence"/>
</dbReference>
<protein>
    <submittedName>
        <fullName evidence="3">Uncharacterized protein</fullName>
    </submittedName>
</protein>
<keyword evidence="2" id="KW-1133">Transmembrane helix</keyword>
<evidence type="ECO:0000313" key="4">
    <source>
        <dbReference type="Proteomes" id="UP000002640"/>
    </source>
</evidence>
<gene>
    <name evidence="3" type="ORF">PHYSODRAFT_516314</name>
</gene>
<dbReference type="RefSeq" id="XP_009532767.1">
    <property type="nucleotide sequence ID" value="XM_009534472.1"/>
</dbReference>
<dbReference type="AlphaFoldDB" id="G4ZWR0"/>
<keyword evidence="2" id="KW-0472">Membrane</keyword>
<dbReference type="EMBL" id="JH159157">
    <property type="protein sequence ID" value="EGZ12434.1"/>
    <property type="molecule type" value="Genomic_DNA"/>
</dbReference>
<dbReference type="KEGG" id="psoj:PHYSODRAFT_516314"/>
<name>G4ZWR0_PHYSP</name>
<reference evidence="3 4" key="1">
    <citation type="journal article" date="2006" name="Science">
        <title>Phytophthora genome sequences uncover evolutionary origins and mechanisms of pathogenesis.</title>
        <authorList>
            <person name="Tyler B.M."/>
            <person name="Tripathy S."/>
            <person name="Zhang X."/>
            <person name="Dehal P."/>
            <person name="Jiang R.H."/>
            <person name="Aerts A."/>
            <person name="Arredondo F.D."/>
            <person name="Baxter L."/>
            <person name="Bensasson D."/>
            <person name="Beynon J.L."/>
            <person name="Chapman J."/>
            <person name="Damasceno C.M."/>
            <person name="Dorrance A.E."/>
            <person name="Dou D."/>
            <person name="Dickerman A.W."/>
            <person name="Dubchak I.L."/>
            <person name="Garbelotto M."/>
            <person name="Gijzen M."/>
            <person name="Gordon S.G."/>
            <person name="Govers F."/>
            <person name="Grunwald N.J."/>
            <person name="Huang W."/>
            <person name="Ivors K.L."/>
            <person name="Jones R.W."/>
            <person name="Kamoun S."/>
            <person name="Krampis K."/>
            <person name="Lamour K.H."/>
            <person name="Lee M.K."/>
            <person name="McDonald W.H."/>
            <person name="Medina M."/>
            <person name="Meijer H.J."/>
            <person name="Nordberg E.K."/>
            <person name="Maclean D.J."/>
            <person name="Ospina-Giraldo M.D."/>
            <person name="Morris P.F."/>
            <person name="Phuntumart V."/>
            <person name="Putnam N.H."/>
            <person name="Rash S."/>
            <person name="Rose J.K."/>
            <person name="Sakihama Y."/>
            <person name="Salamov A.A."/>
            <person name="Savidor A."/>
            <person name="Scheuring C.F."/>
            <person name="Smith B.M."/>
            <person name="Sobral B.W."/>
            <person name="Terry A."/>
            <person name="Torto-Alalibo T.A."/>
            <person name="Win J."/>
            <person name="Xu Z."/>
            <person name="Zhang H."/>
            <person name="Grigoriev I.V."/>
            <person name="Rokhsar D.S."/>
            <person name="Boore J.L."/>
        </authorList>
    </citation>
    <scope>NUCLEOTIDE SEQUENCE [LARGE SCALE GENOMIC DNA]</scope>
    <source>
        <strain evidence="3 4">P6497</strain>
    </source>
</reference>
<dbReference type="InParanoid" id="G4ZWR0"/>
<evidence type="ECO:0000313" key="3">
    <source>
        <dbReference type="EMBL" id="EGZ12434.1"/>
    </source>
</evidence>
<keyword evidence="2" id="KW-0812">Transmembrane</keyword>
<feature type="non-terminal residue" evidence="3">
    <location>
        <position position="224"/>
    </location>
</feature>
<sequence>MRGARAEADARLRAQVDFYARLRRSIFVNGESLGVTALDDVAVAVLADDTLLPAPDRFAVQAVPAPATKRPAALSADDQNAPAAKKQRKSSRTPQYLFDLPDTCHRDVQRDVEKLVKAAAKQDKTPPRAAYPWTRQRAWYDPEEFPELHLMHWRYYMRHRDTFFDCALYARRRDQLNANQGRLVLVSVNVCLFGWYGFLDRFENTVHDNLMWLGGKAAKRSVLA</sequence>
<dbReference type="GeneID" id="20659789"/>